<dbReference type="WBParaSite" id="ALUE_0002316801-mRNA-1">
    <property type="protein sequence ID" value="ALUE_0002316801-mRNA-1"/>
    <property type="gene ID" value="ALUE_0002316801"/>
</dbReference>
<dbReference type="Proteomes" id="UP000036681">
    <property type="component" value="Unplaced"/>
</dbReference>
<accession>A0A0M3IWP0</accession>
<name>A0A0M3IWP0_ASCLU</name>
<sequence>MGRRILLIPQLSIFGKKRKKYKMCWVGLEKFSLPYFSVSRNPNRHRISEEIRETIMKEFIGTAIVLIILLLQYEVGAIDVEFENCKEQNKKTDFCKLLFEKTPQNCHDPGYQSAALVGTTFVFF</sequence>
<organism evidence="1 2">
    <name type="scientific">Ascaris lumbricoides</name>
    <name type="common">Giant roundworm</name>
    <dbReference type="NCBI Taxonomy" id="6252"/>
    <lineage>
        <taxon>Eukaryota</taxon>
        <taxon>Metazoa</taxon>
        <taxon>Ecdysozoa</taxon>
        <taxon>Nematoda</taxon>
        <taxon>Chromadorea</taxon>
        <taxon>Rhabditida</taxon>
        <taxon>Spirurina</taxon>
        <taxon>Ascaridomorpha</taxon>
        <taxon>Ascaridoidea</taxon>
        <taxon>Ascarididae</taxon>
        <taxon>Ascaris</taxon>
    </lineage>
</organism>
<evidence type="ECO:0000313" key="2">
    <source>
        <dbReference type="WBParaSite" id="ALUE_0002316801-mRNA-1"/>
    </source>
</evidence>
<keyword evidence="1" id="KW-1185">Reference proteome</keyword>
<reference evidence="2" key="1">
    <citation type="submission" date="2017-02" db="UniProtKB">
        <authorList>
            <consortium name="WormBaseParasite"/>
        </authorList>
    </citation>
    <scope>IDENTIFICATION</scope>
</reference>
<dbReference type="AlphaFoldDB" id="A0A0M3IWP0"/>
<evidence type="ECO:0000313" key="1">
    <source>
        <dbReference type="Proteomes" id="UP000036681"/>
    </source>
</evidence>
<protein>
    <submittedName>
        <fullName evidence="2">FZ domain-containing protein</fullName>
    </submittedName>
</protein>
<proteinExistence type="predicted"/>